<evidence type="ECO:0000259" key="2">
    <source>
        <dbReference type="Pfam" id="PF00899"/>
    </source>
</evidence>
<dbReference type="GO" id="GO:0004792">
    <property type="term" value="F:thiosulfate-cyanide sulfurtransferase activity"/>
    <property type="evidence" value="ECO:0007669"/>
    <property type="project" value="TreeGrafter"/>
</dbReference>
<dbReference type="PANTHER" id="PTHR10953:SF102">
    <property type="entry name" value="ADENYLYLTRANSFERASE AND SULFURTRANSFERASE MOCS3"/>
    <property type="match status" value="1"/>
</dbReference>
<dbReference type="InterPro" id="IPR045886">
    <property type="entry name" value="ThiF/MoeB/HesA"/>
</dbReference>
<evidence type="ECO:0000313" key="4">
    <source>
        <dbReference type="Proteomes" id="UP000553776"/>
    </source>
</evidence>
<proteinExistence type="inferred from homology"/>
<keyword evidence="3" id="KW-0548">Nucleotidyltransferase</keyword>
<dbReference type="PANTHER" id="PTHR10953">
    <property type="entry name" value="UBIQUITIN-ACTIVATING ENZYME E1"/>
    <property type="match status" value="1"/>
</dbReference>
<evidence type="ECO:0000256" key="1">
    <source>
        <dbReference type="ARBA" id="ARBA00009919"/>
    </source>
</evidence>
<comment type="similarity">
    <text evidence="1">Belongs to the HesA/MoeB/ThiF family.</text>
</comment>
<dbReference type="Proteomes" id="UP000553776">
    <property type="component" value="Unassembled WGS sequence"/>
</dbReference>
<dbReference type="Pfam" id="PF00899">
    <property type="entry name" value="ThiF"/>
    <property type="match status" value="1"/>
</dbReference>
<organism evidence="3 4">
    <name type="scientific">Cohnella xylanilytica</name>
    <dbReference type="NCBI Taxonomy" id="557555"/>
    <lineage>
        <taxon>Bacteria</taxon>
        <taxon>Bacillati</taxon>
        <taxon>Bacillota</taxon>
        <taxon>Bacilli</taxon>
        <taxon>Bacillales</taxon>
        <taxon>Paenibacillaceae</taxon>
        <taxon>Cohnella</taxon>
    </lineage>
</organism>
<evidence type="ECO:0000313" key="3">
    <source>
        <dbReference type="EMBL" id="MBB6691940.1"/>
    </source>
</evidence>
<dbReference type="EMBL" id="JACJVR010000043">
    <property type="protein sequence ID" value="MBB6691940.1"/>
    <property type="molecule type" value="Genomic_DNA"/>
</dbReference>
<comment type="caution">
    <text evidence="3">The sequence shown here is derived from an EMBL/GenBank/DDBJ whole genome shotgun (WGS) entry which is preliminary data.</text>
</comment>
<keyword evidence="3" id="KW-0808">Transferase</keyword>
<dbReference type="GO" id="GO:0016779">
    <property type="term" value="F:nucleotidyltransferase activity"/>
    <property type="evidence" value="ECO:0007669"/>
    <property type="project" value="UniProtKB-KW"/>
</dbReference>
<dbReference type="Gene3D" id="3.40.50.720">
    <property type="entry name" value="NAD(P)-binding Rossmann-like Domain"/>
    <property type="match status" value="1"/>
</dbReference>
<protein>
    <submittedName>
        <fullName evidence="3">ThiF family adenylyltransferase</fullName>
    </submittedName>
</protein>
<sequence>MTDIAPDQRYARQIRFAPIGREGQSKLGQARVAVVGAGALGCVIANHLARAGAGSLLLIDRDIVDFSNLQRQLLYDEADAASGAPKAFAAAKRLSAVNGSIGIEPRAVDLTSANAETLLAGVDLIVDGTDNFGVRYLINEVAVKHGIPWIYGAAVGASGMTMTIRPGVTPCLRCLFPSAPPGGSLDTCETAGVVAPIVDAIASIQAMEAIKLLSGHPEALHGSLLQVDLWNHHWQPLSVAGARRADCPVCAGRRFEALDSASSEPMAVSLCGRNTIQVAPAEPVGLDLDRLANRWNAQGVGQVERTPYLLRLRLPEPDGVVLAVFPDGRALVTGTEEPAVARRIYASFLGDS</sequence>
<dbReference type="RefSeq" id="WP_185135935.1">
    <property type="nucleotide sequence ID" value="NZ_BORM01000027.1"/>
</dbReference>
<accession>A0A841U1F4</accession>
<dbReference type="FunFam" id="3.40.50.720:FF:000080">
    <property type="entry name" value="Thiazole biosynthesis adenylyltransferase ThiF"/>
    <property type="match status" value="1"/>
</dbReference>
<dbReference type="GO" id="GO:0008146">
    <property type="term" value="F:sulfotransferase activity"/>
    <property type="evidence" value="ECO:0007669"/>
    <property type="project" value="TreeGrafter"/>
</dbReference>
<keyword evidence="4" id="KW-1185">Reference proteome</keyword>
<feature type="domain" description="THIF-type NAD/FAD binding fold" evidence="2">
    <location>
        <begin position="10"/>
        <end position="249"/>
    </location>
</feature>
<dbReference type="InterPro" id="IPR035985">
    <property type="entry name" value="Ubiquitin-activating_enz"/>
</dbReference>
<dbReference type="SUPFAM" id="SSF69572">
    <property type="entry name" value="Activating enzymes of the ubiquitin-like proteins"/>
    <property type="match status" value="1"/>
</dbReference>
<gene>
    <name evidence="3" type="ORF">H7B90_11075</name>
</gene>
<dbReference type="InterPro" id="IPR000594">
    <property type="entry name" value="ThiF_NAD_FAD-bd"/>
</dbReference>
<dbReference type="AlphaFoldDB" id="A0A841U1F4"/>
<reference evidence="3 4" key="1">
    <citation type="submission" date="2020-08" db="EMBL/GenBank/DDBJ databases">
        <title>Cohnella phylogeny.</title>
        <authorList>
            <person name="Dunlap C."/>
        </authorList>
    </citation>
    <scope>NUCLEOTIDE SEQUENCE [LARGE SCALE GENOMIC DNA]</scope>
    <source>
        <strain evidence="3 4">DSM 25239</strain>
    </source>
</reference>
<dbReference type="CDD" id="cd00757">
    <property type="entry name" value="ThiF_MoeB_HesA_family"/>
    <property type="match status" value="1"/>
</dbReference>
<dbReference type="GO" id="GO:0008641">
    <property type="term" value="F:ubiquitin-like modifier activating enzyme activity"/>
    <property type="evidence" value="ECO:0007669"/>
    <property type="project" value="InterPro"/>
</dbReference>
<dbReference type="GO" id="GO:0005829">
    <property type="term" value="C:cytosol"/>
    <property type="evidence" value="ECO:0007669"/>
    <property type="project" value="TreeGrafter"/>
</dbReference>
<name>A0A841U1F4_9BACL</name>